<gene>
    <name evidence="1" type="ORF">AOB60_27010</name>
</gene>
<proteinExistence type="predicted"/>
<organism evidence="1 2">
    <name type="scientific">Streptomyces noursei</name>
    <name type="common">Streptomyces albulus</name>
    <dbReference type="NCBI Taxonomy" id="1971"/>
    <lineage>
        <taxon>Bacteria</taxon>
        <taxon>Bacillati</taxon>
        <taxon>Actinomycetota</taxon>
        <taxon>Actinomycetes</taxon>
        <taxon>Kitasatosporales</taxon>
        <taxon>Streptomycetaceae</taxon>
        <taxon>Streptomyces</taxon>
    </lineage>
</organism>
<sequence>MSSAAGPQVPNVRGPVAFDALPGALRNVAYSAARHPGAGPPECPSYPAGPAAGTAAPPDLAGGANCQRYAYAVLAHFGPRVPPLRSAELWADRAATRRAAPPGPLDLVLFDAGPLAGRPEGYGAHLGVHLGPDRVLHLCREVGRPAVWGYADFAARARYARFLGAKRVVPDGFREG</sequence>
<keyword evidence="2" id="KW-1185">Reference proteome</keyword>
<keyword evidence="1" id="KW-0378">Hydrolase</keyword>
<dbReference type="EMBL" id="LJSN01000003">
    <property type="protein sequence ID" value="PNE37857.1"/>
    <property type="molecule type" value="Genomic_DNA"/>
</dbReference>
<dbReference type="Proteomes" id="UP000236047">
    <property type="component" value="Unassembled WGS sequence"/>
</dbReference>
<dbReference type="GO" id="GO:0016787">
    <property type="term" value="F:hydrolase activity"/>
    <property type="evidence" value="ECO:0007669"/>
    <property type="project" value="UniProtKB-KW"/>
</dbReference>
<protein>
    <submittedName>
        <fullName evidence="1">Cell wall hydrolase</fullName>
    </submittedName>
</protein>
<accession>A0A2N8PA01</accession>
<reference evidence="2" key="1">
    <citation type="submission" date="2015-09" db="EMBL/GenBank/DDBJ databases">
        <authorList>
            <person name="Graham D.E."/>
            <person name="Mahan K.M."/>
            <person name="Klingeman D.M."/>
            <person name="Fida T."/>
            <person name="Giannone R.J."/>
            <person name="Hettich R.L."/>
            <person name="Parry R.J."/>
            <person name="Spain J.C."/>
        </authorList>
    </citation>
    <scope>NUCLEOTIDE SEQUENCE [LARGE SCALE GENOMIC DNA]</scope>
    <source>
        <strain evidence="2">JCM 4701</strain>
    </source>
</reference>
<evidence type="ECO:0000313" key="2">
    <source>
        <dbReference type="Proteomes" id="UP000236047"/>
    </source>
</evidence>
<comment type="caution">
    <text evidence="1">The sequence shown here is derived from an EMBL/GenBank/DDBJ whole genome shotgun (WGS) entry which is preliminary data.</text>
</comment>
<dbReference type="AlphaFoldDB" id="A0A2N8PA01"/>
<dbReference type="RefSeq" id="WP_102925422.1">
    <property type="nucleotide sequence ID" value="NZ_LJSN01000003.1"/>
</dbReference>
<evidence type="ECO:0000313" key="1">
    <source>
        <dbReference type="EMBL" id="PNE37857.1"/>
    </source>
</evidence>
<name>A0A2N8PA01_STRNR</name>